<evidence type="ECO:0000256" key="6">
    <source>
        <dbReference type="ARBA" id="ARBA00023239"/>
    </source>
</evidence>
<evidence type="ECO:0000256" key="8">
    <source>
        <dbReference type="ARBA" id="ARBA00048995"/>
    </source>
</evidence>
<keyword evidence="12" id="KW-1185">Reference proteome</keyword>
<comment type="caution">
    <text evidence="11">The sequence shown here is derived from an EMBL/GenBank/DDBJ whole genome shotgun (WGS) entry which is preliminary data.</text>
</comment>
<dbReference type="GO" id="GO:0006107">
    <property type="term" value="P:oxaloacetate metabolic process"/>
    <property type="evidence" value="ECO:0007669"/>
    <property type="project" value="UniProtKB-UniRule"/>
</dbReference>
<dbReference type="PROSITE" id="PS00781">
    <property type="entry name" value="PEPCASE_1"/>
    <property type="match status" value="1"/>
</dbReference>
<dbReference type="HAMAP" id="MF_00595">
    <property type="entry name" value="PEPcase_type1"/>
    <property type="match status" value="1"/>
</dbReference>
<keyword evidence="6 9" id="KW-0456">Lyase</keyword>
<comment type="function">
    <text evidence="1 9">Forms oxaloacetate, a four-carbon dicarboxylic acid source for the tricarboxylic acid cycle.</text>
</comment>
<dbReference type="EMBL" id="CAJNOB010000012">
    <property type="protein sequence ID" value="CAF0695827.1"/>
    <property type="molecule type" value="Genomic_DNA"/>
</dbReference>
<dbReference type="GO" id="GO:0008964">
    <property type="term" value="F:phosphoenolpyruvate carboxylase activity"/>
    <property type="evidence" value="ECO:0007669"/>
    <property type="project" value="UniProtKB-UniRule"/>
</dbReference>
<proteinExistence type="inferred from homology"/>
<dbReference type="InterPro" id="IPR018129">
    <property type="entry name" value="PEP_COase_Lys_AS"/>
</dbReference>
<dbReference type="SUPFAM" id="SSF51621">
    <property type="entry name" value="Phosphoenolpyruvate/pyruvate domain"/>
    <property type="match status" value="1"/>
</dbReference>
<dbReference type="InterPro" id="IPR021135">
    <property type="entry name" value="PEP_COase"/>
</dbReference>
<dbReference type="GO" id="GO:0000287">
    <property type="term" value="F:magnesium ion binding"/>
    <property type="evidence" value="ECO:0007669"/>
    <property type="project" value="UniProtKB-UniRule"/>
</dbReference>
<dbReference type="GO" id="GO:0015977">
    <property type="term" value="P:carbon fixation"/>
    <property type="evidence" value="ECO:0007669"/>
    <property type="project" value="UniProtKB-UniRule"/>
</dbReference>
<dbReference type="Pfam" id="PF00311">
    <property type="entry name" value="PEPcase"/>
    <property type="match status" value="1"/>
</dbReference>
<sequence>MAEHELQRLSRLIRWLGDTLGRVIVRIAGPEVLETEERLRHLAKESRNGNLAAAAQLEQEVAKLDASMAFEMAMAFTTYFELVNLAEEEYRKSILRLRRAQQLEKLSSFPPKESLEAAIVELRRRGRTAGEVQAILDSLWIEPVFTAHPTEAKRRTVLQTLRRIARILREFSEARPQQPKEELERELEREITVLWLTERARTQQVEVEDEIRTGLWYFDATLWGVVPQLYRELHRVLQEHYPEVRAPSRWLFFGSWIGGDRDGNPNVTPGVTAEALAMHRRLALTKLRESAEQAAASVSISARRDPYARGFMEWMRHCPLLSSYIDCFSRRYGWEPYRIALAALVARFDEALQEVSTSHLLEPLGRVLPKAEPSAFREVVDRIFQSIRQSPACAVAEGPLWDLKVALDVFGFHTARLDIREDSEQIGRAVGCLLEAREGVRGYHELREEEKVRILNLALAKMPSEPSVRIASDNSVIEQVLRPLEIYRRAADLYGEEGLGVYVISRAHGPSDLLEVLYLQKLSGTILDIVPLFESLDDLRSAPEVLSTIFQHPLYREHVGQRGDRQMVMLGYSDSNKDCGYVAAAWALYKAQERIVSVCHRAGLRLILFHGRGGTIARGGGPAARAILAQPHGVFDGAIRMTEQGEVLSTRYHDPELAYRILEQVVYGVLLACDWARHSYSTVPSQWADAMEEMAEEGKRAYHKLVRHDPDFLEFWSQATPIEEIRKLRIGSRPSFRGEARSLDDLRAIPWVFSWMQSRFGFPEWYGLGSALQRVLERGKEGEELLREMYQQWAFFSSILDNAQLTLRKADMGIAALYAQLVRRESVRHRIFSQMREEYDRTVEAILRITEQTTLLEKEPVLLRSIRLRNPYVDPLNYIQVECLRRLRSLADRSTPEAQALQAVVELTISGISAGLKNTG</sequence>
<evidence type="ECO:0000256" key="7">
    <source>
        <dbReference type="ARBA" id="ARBA00023300"/>
    </source>
</evidence>
<organism evidence="11 12">
    <name type="scientific">Candidatus Methylacidithermus pantelleriae</name>
    <dbReference type="NCBI Taxonomy" id="2744239"/>
    <lineage>
        <taxon>Bacteria</taxon>
        <taxon>Pseudomonadati</taxon>
        <taxon>Verrucomicrobiota</taxon>
        <taxon>Methylacidiphilae</taxon>
        <taxon>Methylacidiphilales</taxon>
        <taxon>Methylacidiphilaceae</taxon>
        <taxon>Candidatus Methylacidithermus</taxon>
    </lineage>
</organism>
<evidence type="ECO:0000256" key="9">
    <source>
        <dbReference type="HAMAP-Rule" id="MF_00595"/>
    </source>
</evidence>
<dbReference type="InterPro" id="IPR015813">
    <property type="entry name" value="Pyrv/PenolPyrv_kinase-like_dom"/>
</dbReference>
<dbReference type="GO" id="GO:0005829">
    <property type="term" value="C:cytosol"/>
    <property type="evidence" value="ECO:0007669"/>
    <property type="project" value="TreeGrafter"/>
</dbReference>
<protein>
    <recommendedName>
        <fullName evidence="4 9">Phosphoenolpyruvate carboxylase</fullName>
        <shortName evidence="9">PEPC</shortName>
        <shortName evidence="9">PEPCase</shortName>
        <ecNumber evidence="3 9">4.1.1.31</ecNumber>
    </recommendedName>
</protein>
<dbReference type="AlphaFoldDB" id="A0A8J2BP58"/>
<comment type="similarity">
    <text evidence="2 9">Belongs to the PEPCase type 1 family.</text>
</comment>
<evidence type="ECO:0000256" key="4">
    <source>
        <dbReference type="ARBA" id="ARBA00022419"/>
    </source>
</evidence>
<evidence type="ECO:0000256" key="10">
    <source>
        <dbReference type="PROSITE-ProRule" id="PRU10111"/>
    </source>
</evidence>
<name>A0A8J2BP58_9BACT</name>
<comment type="cofactor">
    <cofactor evidence="9">
        <name>Mg(2+)</name>
        <dbReference type="ChEBI" id="CHEBI:18420"/>
    </cofactor>
</comment>
<comment type="catalytic activity">
    <reaction evidence="8 9">
        <text>oxaloacetate + phosphate = phosphoenolpyruvate + hydrogencarbonate</text>
        <dbReference type="Rhea" id="RHEA:28370"/>
        <dbReference type="ChEBI" id="CHEBI:16452"/>
        <dbReference type="ChEBI" id="CHEBI:17544"/>
        <dbReference type="ChEBI" id="CHEBI:43474"/>
        <dbReference type="ChEBI" id="CHEBI:58702"/>
        <dbReference type="EC" id="4.1.1.31"/>
    </reaction>
</comment>
<evidence type="ECO:0000313" key="11">
    <source>
        <dbReference type="EMBL" id="CAF0695827.1"/>
    </source>
</evidence>
<feature type="active site" evidence="9 10">
    <location>
        <position position="148"/>
    </location>
</feature>
<evidence type="ECO:0000256" key="2">
    <source>
        <dbReference type="ARBA" id="ARBA00008346"/>
    </source>
</evidence>
<dbReference type="NCBIfam" id="NF000584">
    <property type="entry name" value="PRK00009.1"/>
    <property type="match status" value="1"/>
</dbReference>
<evidence type="ECO:0000256" key="5">
    <source>
        <dbReference type="ARBA" id="ARBA00022842"/>
    </source>
</evidence>
<dbReference type="InterPro" id="IPR022805">
    <property type="entry name" value="PEP_COase_bac/pln-type"/>
</dbReference>
<accession>A0A8J2BP58</accession>
<dbReference type="Proteomes" id="UP000663859">
    <property type="component" value="Unassembled WGS sequence"/>
</dbReference>
<dbReference type="PANTHER" id="PTHR30523:SF6">
    <property type="entry name" value="PHOSPHOENOLPYRUVATE CARBOXYLASE"/>
    <property type="match status" value="1"/>
</dbReference>
<feature type="active site" evidence="9">
    <location>
        <position position="577"/>
    </location>
</feature>
<dbReference type="PRINTS" id="PR00150">
    <property type="entry name" value="PEPCARBXLASE"/>
</dbReference>
<gene>
    <name evidence="9 11" type="primary">ppc</name>
    <name evidence="11" type="ORF">MPNT_20025</name>
</gene>
<dbReference type="EC" id="4.1.1.31" evidence="3 9"/>
<reference evidence="11" key="1">
    <citation type="submission" date="2021-02" db="EMBL/GenBank/DDBJ databases">
        <authorList>
            <person name="Cremers G."/>
            <person name="Picone N."/>
        </authorList>
    </citation>
    <scope>NUCLEOTIDE SEQUENCE</scope>
    <source>
        <strain evidence="11">PQ17</strain>
    </source>
</reference>
<keyword evidence="5 9" id="KW-0460">Magnesium</keyword>
<evidence type="ECO:0000313" key="12">
    <source>
        <dbReference type="Proteomes" id="UP000663859"/>
    </source>
</evidence>
<keyword evidence="7 9" id="KW-0120">Carbon dioxide fixation</keyword>
<dbReference type="GO" id="GO:0006099">
    <property type="term" value="P:tricarboxylic acid cycle"/>
    <property type="evidence" value="ECO:0007669"/>
    <property type="project" value="InterPro"/>
</dbReference>
<evidence type="ECO:0000256" key="1">
    <source>
        <dbReference type="ARBA" id="ARBA00003670"/>
    </source>
</evidence>
<comment type="subunit">
    <text evidence="9">Homotetramer.</text>
</comment>
<dbReference type="PANTHER" id="PTHR30523">
    <property type="entry name" value="PHOSPHOENOLPYRUVATE CARBOXYLASE"/>
    <property type="match status" value="1"/>
</dbReference>
<evidence type="ECO:0000256" key="3">
    <source>
        <dbReference type="ARBA" id="ARBA00012305"/>
    </source>
</evidence>
<dbReference type="RefSeq" id="WP_174581894.1">
    <property type="nucleotide sequence ID" value="NZ_CAJNOB010000012.1"/>
</dbReference>